<dbReference type="Proteomes" id="UP000283509">
    <property type="component" value="Unassembled WGS sequence"/>
</dbReference>
<comment type="subcellular location">
    <subcellularLocation>
        <location evidence="1">Membrane</location>
        <topology evidence="1">Multi-pass membrane protein</topology>
    </subcellularLocation>
</comment>
<evidence type="ECO:0000256" key="4">
    <source>
        <dbReference type="ARBA" id="ARBA00022989"/>
    </source>
</evidence>
<feature type="compositionally biased region" description="Polar residues" evidence="6">
    <location>
        <begin position="144"/>
        <end position="159"/>
    </location>
</feature>
<comment type="caution">
    <text evidence="8">The sequence shown here is derived from an EMBL/GenBank/DDBJ whole genome shotgun (WGS) entry which is preliminary data.</text>
</comment>
<evidence type="ECO:0000256" key="5">
    <source>
        <dbReference type="ARBA" id="ARBA00023136"/>
    </source>
</evidence>
<feature type="region of interest" description="Disordered" evidence="6">
    <location>
        <begin position="1"/>
        <end position="64"/>
    </location>
</feature>
<keyword evidence="9" id="KW-1185">Reference proteome</keyword>
<name>A0A3R7PS75_PENVA</name>
<organism evidence="8 9">
    <name type="scientific">Penaeus vannamei</name>
    <name type="common">Whiteleg shrimp</name>
    <name type="synonym">Litopenaeus vannamei</name>
    <dbReference type="NCBI Taxonomy" id="6689"/>
    <lineage>
        <taxon>Eukaryota</taxon>
        <taxon>Metazoa</taxon>
        <taxon>Ecdysozoa</taxon>
        <taxon>Arthropoda</taxon>
        <taxon>Crustacea</taxon>
        <taxon>Multicrustacea</taxon>
        <taxon>Malacostraca</taxon>
        <taxon>Eumalacostraca</taxon>
        <taxon>Eucarida</taxon>
        <taxon>Decapoda</taxon>
        <taxon>Dendrobranchiata</taxon>
        <taxon>Penaeoidea</taxon>
        <taxon>Penaeidae</taxon>
        <taxon>Penaeus</taxon>
    </lineage>
</organism>
<dbReference type="PANTHER" id="PTHR11266:SF85">
    <property type="entry name" value="MPV17-LIKE PROTEIN"/>
    <property type="match status" value="1"/>
</dbReference>
<evidence type="ECO:0000256" key="3">
    <source>
        <dbReference type="ARBA" id="ARBA00022692"/>
    </source>
</evidence>
<evidence type="ECO:0000313" key="9">
    <source>
        <dbReference type="Proteomes" id="UP000283509"/>
    </source>
</evidence>
<accession>A0A3R7PS75</accession>
<keyword evidence="5 7" id="KW-0472">Membrane</keyword>
<evidence type="ECO:0000256" key="1">
    <source>
        <dbReference type="ARBA" id="ARBA00004141"/>
    </source>
</evidence>
<sequence length="455" mass="52170">MPHKKQQPQILPSLRPICSAESEEELHPDDPEATAHEEAAVVGTPSSQGAIPGPQKKSLYDKRDEQRCNPKLKETLWKELTETFTECTYLQVRKFFEAKRTDFGEIEKRESRSGAPARGRAAREEAIVETWSFLHGHVAHETTLLSDTFSPSQRSSPALQQMEDEPFPRRDGEDSLSGLSGLSAAPVMRRSKLMEKKRRSSVSSEVVSPSRAEETLDGHAIKELLNRANLLQQKSEPQGYEAEPQQLRSSLCTKLRRVAPVNFSMMSFKILELVTSSEMGPMARLVRFLRRKPLVKNIVGYGAMYVGAEFTQQTLTKKIWRDDKDPAYDIPSFGRYSFFGFVWYPVAYHYWYRWLDGRFVGTSLAVITSKTLLDQFLMEPPLLASFYVGMSILEGQEDIFRECKKKYIPTFMSGCVFWLPAMALNFWLMPNSMRVLFLGACTFLWCNFICWYKRQ</sequence>
<dbReference type="InterPro" id="IPR007248">
    <property type="entry name" value="Mpv17_PMP22"/>
</dbReference>
<dbReference type="STRING" id="6689.A0A3R7PS75"/>
<feature type="compositionally biased region" description="Basic and acidic residues" evidence="6">
    <location>
        <begin position="28"/>
        <end position="39"/>
    </location>
</feature>
<evidence type="ECO:0000313" key="8">
    <source>
        <dbReference type="EMBL" id="ROT75302.1"/>
    </source>
</evidence>
<dbReference type="GO" id="GO:0005739">
    <property type="term" value="C:mitochondrion"/>
    <property type="evidence" value="ECO:0007669"/>
    <property type="project" value="TreeGrafter"/>
</dbReference>
<feature type="compositionally biased region" description="Basic residues" evidence="6">
    <location>
        <begin position="189"/>
        <end position="200"/>
    </location>
</feature>
<dbReference type="Pfam" id="PF04117">
    <property type="entry name" value="Mpv17_PMP22"/>
    <property type="match status" value="1"/>
</dbReference>
<dbReference type="GO" id="GO:0016020">
    <property type="term" value="C:membrane"/>
    <property type="evidence" value="ECO:0007669"/>
    <property type="project" value="UniProtKB-SubCell"/>
</dbReference>
<evidence type="ECO:0000256" key="7">
    <source>
        <dbReference type="SAM" id="Phobius"/>
    </source>
</evidence>
<dbReference type="AlphaFoldDB" id="A0A3R7PS75"/>
<comment type="similarity">
    <text evidence="2">Belongs to the peroxisomal membrane protein PXMP2/4 family.</text>
</comment>
<proteinExistence type="inferred from homology"/>
<gene>
    <name evidence="8" type="ORF">C7M84_006148</name>
</gene>
<protein>
    <submittedName>
        <fullName evidence="8">Putative mpv17-like protein isoform X1</fullName>
    </submittedName>
</protein>
<dbReference type="EMBL" id="QCYY01001788">
    <property type="protein sequence ID" value="ROT75302.1"/>
    <property type="molecule type" value="Genomic_DNA"/>
</dbReference>
<feature type="compositionally biased region" description="Low complexity" evidence="6">
    <location>
        <begin position="201"/>
        <end position="210"/>
    </location>
</feature>
<evidence type="ECO:0000256" key="6">
    <source>
        <dbReference type="SAM" id="MobiDB-lite"/>
    </source>
</evidence>
<keyword evidence="3 7" id="KW-0812">Transmembrane</keyword>
<dbReference type="PANTHER" id="PTHR11266">
    <property type="entry name" value="PEROXISOMAL MEMBRANE PROTEIN 2, PXMP2 MPV17"/>
    <property type="match status" value="1"/>
</dbReference>
<evidence type="ECO:0000256" key="2">
    <source>
        <dbReference type="ARBA" id="ARBA00006824"/>
    </source>
</evidence>
<dbReference type="OrthoDB" id="430207at2759"/>
<reference evidence="8 9" key="2">
    <citation type="submission" date="2019-01" db="EMBL/GenBank/DDBJ databases">
        <title>The decoding of complex shrimp genome reveals the adaptation for benthos swimmer, frequently molting mechanism and breeding impact on genome.</title>
        <authorList>
            <person name="Sun Y."/>
            <person name="Gao Y."/>
            <person name="Yu Y."/>
        </authorList>
    </citation>
    <scope>NUCLEOTIDE SEQUENCE [LARGE SCALE GENOMIC DNA]</scope>
    <source>
        <tissue evidence="8">Muscle</tissue>
    </source>
</reference>
<feature type="transmembrane region" description="Helical" evidence="7">
    <location>
        <begin position="407"/>
        <end position="429"/>
    </location>
</feature>
<reference evidence="8 9" key="1">
    <citation type="submission" date="2018-04" db="EMBL/GenBank/DDBJ databases">
        <authorList>
            <person name="Zhang X."/>
            <person name="Yuan J."/>
            <person name="Li F."/>
            <person name="Xiang J."/>
        </authorList>
    </citation>
    <scope>NUCLEOTIDE SEQUENCE [LARGE SCALE GENOMIC DNA]</scope>
    <source>
        <tissue evidence="8">Muscle</tissue>
    </source>
</reference>
<keyword evidence="4 7" id="KW-1133">Transmembrane helix</keyword>
<feature type="transmembrane region" description="Helical" evidence="7">
    <location>
        <begin position="435"/>
        <end position="452"/>
    </location>
</feature>
<feature type="region of interest" description="Disordered" evidence="6">
    <location>
        <begin position="144"/>
        <end position="213"/>
    </location>
</feature>